<dbReference type="InterPro" id="IPR007936">
    <property type="entry name" value="VapE-like_dom"/>
</dbReference>
<accession>A0ABR7YB58</accession>
<evidence type="ECO:0000313" key="2">
    <source>
        <dbReference type="EMBL" id="MBD1428517.1"/>
    </source>
</evidence>
<dbReference type="PANTHER" id="PTHR34985">
    <property type="entry name" value="SLR0554 PROTEIN"/>
    <property type="match status" value="1"/>
</dbReference>
<proteinExistence type="predicted"/>
<sequence length="390" mass="45948">MCANELKLIRVIRELREHYDFRYNIIQNIIEVKPKEHLEYAEANENDLVIELQTRKIAASNNDVITFLKSNKIVRYDPFQEYFKACHKKYLECNQTDYIRKFLDYVKTEDQYRFIVQFMKWACRVVKCALCENYFNKNAIVLVSSGKQNLGKSSFTRFLVPSQLKSYYIENPRLGNDMDIALSANLLCILDDLGNMRNTDLEEFKSSMSRLHVNVRRPYAANPKMTPRRISFIGTTDTYSFLTADATVRWICFDVIEIDWSYSKEIDIDLVWGEAYDLYMNGFECEVSRDEIDQNERYNSKFKTHSIEYEMLSKYYAPGSEDDHHAVLMSSEILLDLQNKTYQKYSEKKIGQALRSLGFVAVNRRNHINAQGNTITDSRRVYFIKYLLTT</sequence>
<organism evidence="2 3">
    <name type="scientific">Sphingobacterium litopenaei</name>
    <dbReference type="NCBI Taxonomy" id="2763500"/>
    <lineage>
        <taxon>Bacteria</taxon>
        <taxon>Pseudomonadati</taxon>
        <taxon>Bacteroidota</taxon>
        <taxon>Sphingobacteriia</taxon>
        <taxon>Sphingobacteriales</taxon>
        <taxon>Sphingobacteriaceae</taxon>
        <taxon>Sphingobacterium</taxon>
    </lineage>
</organism>
<dbReference type="RefSeq" id="WP_190301385.1">
    <property type="nucleotide sequence ID" value="NZ_JACOIJ010000003.1"/>
</dbReference>
<gene>
    <name evidence="2" type="ORF">H8B04_02855</name>
</gene>
<dbReference type="Proteomes" id="UP000651271">
    <property type="component" value="Unassembled WGS sequence"/>
</dbReference>
<dbReference type="Pfam" id="PF05272">
    <property type="entry name" value="VapE-like_dom"/>
    <property type="match status" value="1"/>
</dbReference>
<dbReference type="EMBL" id="JACOIJ010000003">
    <property type="protein sequence ID" value="MBD1428517.1"/>
    <property type="molecule type" value="Genomic_DNA"/>
</dbReference>
<protein>
    <submittedName>
        <fullName evidence="2">Virulence protein E</fullName>
    </submittedName>
</protein>
<reference evidence="2 3" key="1">
    <citation type="submission" date="2020-08" db="EMBL/GenBank/DDBJ databases">
        <title>Sphingobacterium sp. DN04309 isolated from aquaculture water.</title>
        <authorList>
            <person name="Zhang M."/>
        </authorList>
    </citation>
    <scope>NUCLEOTIDE SEQUENCE [LARGE SCALE GENOMIC DNA]</scope>
    <source>
        <strain evidence="2 3">DN04309</strain>
    </source>
</reference>
<name>A0ABR7YB58_9SPHI</name>
<dbReference type="PANTHER" id="PTHR34985:SF1">
    <property type="entry name" value="SLR0554 PROTEIN"/>
    <property type="match status" value="1"/>
</dbReference>
<comment type="caution">
    <text evidence="2">The sequence shown here is derived from an EMBL/GenBank/DDBJ whole genome shotgun (WGS) entry which is preliminary data.</text>
</comment>
<evidence type="ECO:0000313" key="3">
    <source>
        <dbReference type="Proteomes" id="UP000651271"/>
    </source>
</evidence>
<feature type="domain" description="Virulence-associated protein E-like" evidence="1">
    <location>
        <begin position="92"/>
        <end position="302"/>
    </location>
</feature>
<keyword evidence="3" id="KW-1185">Reference proteome</keyword>
<evidence type="ECO:0000259" key="1">
    <source>
        <dbReference type="Pfam" id="PF05272"/>
    </source>
</evidence>